<evidence type="ECO:0000313" key="2">
    <source>
        <dbReference type="Proteomes" id="UP001157114"/>
    </source>
</evidence>
<organism evidence="1 2">
    <name type="scientific">Paenibacillus glycanilyticus</name>
    <dbReference type="NCBI Taxonomy" id="126569"/>
    <lineage>
        <taxon>Bacteria</taxon>
        <taxon>Bacillati</taxon>
        <taxon>Bacillota</taxon>
        <taxon>Bacilli</taxon>
        <taxon>Bacillales</taxon>
        <taxon>Paenibacillaceae</taxon>
        <taxon>Paenibacillus</taxon>
    </lineage>
</organism>
<evidence type="ECO:0000313" key="1">
    <source>
        <dbReference type="EMBL" id="GLX66633.1"/>
    </source>
</evidence>
<comment type="caution">
    <text evidence="1">The sequence shown here is derived from an EMBL/GenBank/DDBJ whole genome shotgun (WGS) entry which is preliminary data.</text>
</comment>
<protein>
    <submittedName>
        <fullName evidence="1">Uncharacterized protein</fullName>
    </submittedName>
</protein>
<accession>A0ABQ6GBJ1</accession>
<dbReference type="EMBL" id="BSSQ01000004">
    <property type="protein sequence ID" value="GLX66633.1"/>
    <property type="molecule type" value="Genomic_DNA"/>
</dbReference>
<keyword evidence="2" id="KW-1185">Reference proteome</keyword>
<sequence>MSNEISFIRINAVAKYNRHDAIDDAKQIITTSGGWVTDYRMFSNRSLCIQFEIEWEDAFRLYSAIQLTPMKLTEETQTLLEQLANQTNNSASSSKKDIRGTLQVTMIHDEPDMIIEVPPLEL</sequence>
<dbReference type="Proteomes" id="UP001157114">
    <property type="component" value="Unassembled WGS sequence"/>
</dbReference>
<name>A0ABQ6GBJ1_9BACL</name>
<dbReference type="RefSeq" id="WP_284237341.1">
    <property type="nucleotide sequence ID" value="NZ_BSSQ01000004.1"/>
</dbReference>
<proteinExistence type="predicted"/>
<reference evidence="1 2" key="1">
    <citation type="submission" date="2023-03" db="EMBL/GenBank/DDBJ databases">
        <title>Draft genome sequence of the bacteria which degrade cell wall of Tricholomamatutake.</title>
        <authorList>
            <person name="Konishi Y."/>
            <person name="Fukuta Y."/>
            <person name="Shirasaka N."/>
        </authorList>
    </citation>
    <scope>NUCLEOTIDE SEQUENCE [LARGE SCALE GENOMIC DNA]</scope>
    <source>
        <strain evidence="2">mu1</strain>
    </source>
</reference>
<gene>
    <name evidence="1" type="ORF">MU1_09770</name>
</gene>